<dbReference type="OrthoDB" id="5584028at2759"/>
<accession>A0A8K0TP60</accession>
<proteinExistence type="predicted"/>
<comment type="caution">
    <text evidence="1">The sequence shown here is derived from an EMBL/GenBank/DDBJ whole genome shotgun (WGS) entry which is preliminary data.</text>
</comment>
<protein>
    <submittedName>
        <fullName evidence="1">Uncharacterized protein</fullName>
    </submittedName>
</protein>
<dbReference type="PANTHER" id="PTHR37852:SF1">
    <property type="entry name" value="HIG1 DOMAIN-CONTAINING PROTEIN"/>
    <property type="match status" value="1"/>
</dbReference>
<organism evidence="1 2">
    <name type="scientific">Plectosphaerella cucumerina</name>
    <dbReference type="NCBI Taxonomy" id="40658"/>
    <lineage>
        <taxon>Eukaryota</taxon>
        <taxon>Fungi</taxon>
        <taxon>Dikarya</taxon>
        <taxon>Ascomycota</taxon>
        <taxon>Pezizomycotina</taxon>
        <taxon>Sordariomycetes</taxon>
        <taxon>Hypocreomycetidae</taxon>
        <taxon>Glomerellales</taxon>
        <taxon>Plectosphaerellaceae</taxon>
        <taxon>Plectosphaerella</taxon>
    </lineage>
</organism>
<name>A0A8K0TP60_9PEZI</name>
<gene>
    <name evidence="1" type="ORF">B0T11DRAFT_349604</name>
</gene>
<dbReference type="EMBL" id="JAGPXD010000002">
    <property type="protein sequence ID" value="KAH7368147.1"/>
    <property type="molecule type" value="Genomic_DNA"/>
</dbReference>
<keyword evidence="2" id="KW-1185">Reference proteome</keyword>
<sequence length="199" mass="21086">MAAVPPHQTLIEALGMAQPPKESRLSLPTASRIPLAGVSGFALGVALGSAHGSQTAALRFRAEHAHKMPTSEAGWYLYHKSKNYHATRGAMREGLRLGSRIGIWAVLAFSLESTIDRCRGQTDMISTICASVTAAGCFSAWNRFSLPAAARSARYGLLFGIGYGGLQDAVSLLKGRPVGYIQSIRKLFKGGAPTSALEA</sequence>
<dbReference type="PANTHER" id="PTHR37852">
    <property type="entry name" value="YALI0B21208P"/>
    <property type="match status" value="1"/>
</dbReference>
<dbReference type="AlphaFoldDB" id="A0A8K0TP60"/>
<evidence type="ECO:0000313" key="1">
    <source>
        <dbReference type="EMBL" id="KAH7368147.1"/>
    </source>
</evidence>
<evidence type="ECO:0000313" key="2">
    <source>
        <dbReference type="Proteomes" id="UP000813385"/>
    </source>
</evidence>
<reference evidence="1" key="1">
    <citation type="journal article" date="2021" name="Nat. Commun.">
        <title>Genetic determinants of endophytism in the Arabidopsis root mycobiome.</title>
        <authorList>
            <person name="Mesny F."/>
            <person name="Miyauchi S."/>
            <person name="Thiergart T."/>
            <person name="Pickel B."/>
            <person name="Atanasova L."/>
            <person name="Karlsson M."/>
            <person name="Huettel B."/>
            <person name="Barry K.W."/>
            <person name="Haridas S."/>
            <person name="Chen C."/>
            <person name="Bauer D."/>
            <person name="Andreopoulos W."/>
            <person name="Pangilinan J."/>
            <person name="LaButti K."/>
            <person name="Riley R."/>
            <person name="Lipzen A."/>
            <person name="Clum A."/>
            <person name="Drula E."/>
            <person name="Henrissat B."/>
            <person name="Kohler A."/>
            <person name="Grigoriev I.V."/>
            <person name="Martin F.M."/>
            <person name="Hacquard S."/>
        </authorList>
    </citation>
    <scope>NUCLEOTIDE SEQUENCE</scope>
    <source>
        <strain evidence="1">MPI-CAGE-AT-0016</strain>
    </source>
</reference>
<dbReference type="Proteomes" id="UP000813385">
    <property type="component" value="Unassembled WGS sequence"/>
</dbReference>